<evidence type="ECO:0000256" key="4">
    <source>
        <dbReference type="PROSITE-ProRule" id="PRU00433"/>
    </source>
</evidence>
<dbReference type="SMART" id="SM00758">
    <property type="entry name" value="PA14"/>
    <property type="match status" value="1"/>
</dbReference>
<evidence type="ECO:0000313" key="8">
    <source>
        <dbReference type="EMBL" id="MCO6043033.1"/>
    </source>
</evidence>
<dbReference type="InterPro" id="IPR013043">
    <property type="entry name" value="DUF1595"/>
</dbReference>
<keyword evidence="3 4" id="KW-0408">Iron</keyword>
<keyword evidence="1 4" id="KW-0349">Heme</keyword>
<dbReference type="InterPro" id="IPR037524">
    <property type="entry name" value="PA14/GLEYA"/>
</dbReference>
<dbReference type="Proteomes" id="UP001155241">
    <property type="component" value="Unassembled WGS sequence"/>
</dbReference>
<dbReference type="GO" id="GO:0046872">
    <property type="term" value="F:metal ion binding"/>
    <property type="evidence" value="ECO:0007669"/>
    <property type="project" value="UniProtKB-KW"/>
</dbReference>
<dbReference type="Pfam" id="PF07691">
    <property type="entry name" value="PA14"/>
    <property type="match status" value="1"/>
</dbReference>
<dbReference type="RefSeq" id="WP_252851132.1">
    <property type="nucleotide sequence ID" value="NZ_JAMXLR010000016.1"/>
</dbReference>
<name>A0A9X2JG11_9BACT</name>
<feature type="signal peptide" evidence="5">
    <location>
        <begin position="1"/>
        <end position="25"/>
    </location>
</feature>
<dbReference type="InterPro" id="IPR011478">
    <property type="entry name" value="DUF1585"/>
</dbReference>
<evidence type="ECO:0000259" key="6">
    <source>
        <dbReference type="PROSITE" id="PS51007"/>
    </source>
</evidence>
<feature type="chain" id="PRO_5040965060" evidence="5">
    <location>
        <begin position="26"/>
        <end position="774"/>
    </location>
</feature>
<dbReference type="SUPFAM" id="SSF56988">
    <property type="entry name" value="Anthrax protective antigen"/>
    <property type="match status" value="1"/>
</dbReference>
<dbReference type="Pfam" id="PF07631">
    <property type="entry name" value="PSD4"/>
    <property type="match status" value="1"/>
</dbReference>
<feature type="domain" description="PA14" evidence="7">
    <location>
        <begin position="138"/>
        <end position="297"/>
    </location>
</feature>
<dbReference type="PROSITE" id="PS51820">
    <property type="entry name" value="PA14"/>
    <property type="match status" value="1"/>
</dbReference>
<dbReference type="EMBL" id="JAMXLR010000016">
    <property type="protein sequence ID" value="MCO6043033.1"/>
    <property type="molecule type" value="Genomic_DNA"/>
</dbReference>
<evidence type="ECO:0000259" key="7">
    <source>
        <dbReference type="PROSITE" id="PS51820"/>
    </source>
</evidence>
<dbReference type="Pfam" id="PF07637">
    <property type="entry name" value="PSD5"/>
    <property type="match status" value="1"/>
</dbReference>
<dbReference type="Pfam" id="PF13442">
    <property type="entry name" value="Cytochrome_CBB3"/>
    <property type="match status" value="1"/>
</dbReference>
<dbReference type="GO" id="GO:0020037">
    <property type="term" value="F:heme binding"/>
    <property type="evidence" value="ECO:0007669"/>
    <property type="project" value="InterPro"/>
</dbReference>
<accession>A0A9X2JG11</accession>
<dbReference type="AlphaFoldDB" id="A0A9X2JG11"/>
<dbReference type="SUPFAM" id="SSF46626">
    <property type="entry name" value="Cytochrome c"/>
    <property type="match status" value="1"/>
</dbReference>
<comment type="caution">
    <text evidence="8">The sequence shown here is derived from an EMBL/GenBank/DDBJ whole genome shotgun (WGS) entry which is preliminary data.</text>
</comment>
<organism evidence="8 9">
    <name type="scientific">Aeoliella straminimaris</name>
    <dbReference type="NCBI Taxonomy" id="2954799"/>
    <lineage>
        <taxon>Bacteria</taxon>
        <taxon>Pseudomonadati</taxon>
        <taxon>Planctomycetota</taxon>
        <taxon>Planctomycetia</taxon>
        <taxon>Pirellulales</taxon>
        <taxon>Lacipirellulaceae</taxon>
        <taxon>Aeoliella</taxon>
    </lineage>
</organism>
<protein>
    <submittedName>
        <fullName evidence="8">DUF1592 domain-containing protein</fullName>
    </submittedName>
</protein>
<evidence type="ECO:0000256" key="2">
    <source>
        <dbReference type="ARBA" id="ARBA00022723"/>
    </source>
</evidence>
<dbReference type="GO" id="GO:0009055">
    <property type="term" value="F:electron transfer activity"/>
    <property type="evidence" value="ECO:0007669"/>
    <property type="project" value="InterPro"/>
</dbReference>
<proteinExistence type="predicted"/>
<dbReference type="Pfam" id="PF07624">
    <property type="entry name" value="PSD2"/>
    <property type="match status" value="1"/>
</dbReference>
<dbReference type="InterPro" id="IPR011658">
    <property type="entry name" value="PA14_dom"/>
</dbReference>
<dbReference type="InterPro" id="IPR013042">
    <property type="entry name" value="DUF1592"/>
</dbReference>
<dbReference type="PROSITE" id="PS51007">
    <property type="entry name" value="CYTC"/>
    <property type="match status" value="1"/>
</dbReference>
<feature type="domain" description="Cytochrome c" evidence="6">
    <location>
        <begin position="24"/>
        <end position="96"/>
    </location>
</feature>
<keyword evidence="2 4" id="KW-0479">Metal-binding</keyword>
<evidence type="ECO:0000256" key="3">
    <source>
        <dbReference type="ARBA" id="ARBA00023004"/>
    </source>
</evidence>
<evidence type="ECO:0000313" key="9">
    <source>
        <dbReference type="Proteomes" id="UP001155241"/>
    </source>
</evidence>
<dbReference type="Gene3D" id="3.90.182.10">
    <property type="entry name" value="Toxin - Anthrax Protective Antigen,domain 1"/>
    <property type="match status" value="1"/>
</dbReference>
<dbReference type="Gene3D" id="1.10.760.10">
    <property type="entry name" value="Cytochrome c-like domain"/>
    <property type="match status" value="1"/>
</dbReference>
<evidence type="ECO:0000256" key="1">
    <source>
        <dbReference type="ARBA" id="ARBA00022617"/>
    </source>
</evidence>
<gene>
    <name evidence="8" type="ORF">NG895_03865</name>
</gene>
<reference evidence="8" key="1">
    <citation type="submission" date="2022-06" db="EMBL/GenBank/DDBJ databases">
        <title>Aeoliella straminimaris, a novel planctomycete from sediments.</title>
        <authorList>
            <person name="Vitorino I.R."/>
            <person name="Lage O.M."/>
        </authorList>
    </citation>
    <scope>NUCLEOTIDE SEQUENCE</scope>
    <source>
        <strain evidence="8">ICT_H6.2</strain>
    </source>
</reference>
<dbReference type="InterPro" id="IPR013039">
    <property type="entry name" value="DUF1588"/>
</dbReference>
<dbReference type="Pfam" id="PF07627">
    <property type="entry name" value="PSCyt3"/>
    <property type="match status" value="1"/>
</dbReference>
<keyword evidence="5" id="KW-0732">Signal</keyword>
<keyword evidence="9" id="KW-1185">Reference proteome</keyword>
<dbReference type="InterPro" id="IPR009056">
    <property type="entry name" value="Cyt_c-like_dom"/>
</dbReference>
<evidence type="ECO:0000256" key="5">
    <source>
        <dbReference type="SAM" id="SignalP"/>
    </source>
</evidence>
<dbReference type="InterPro" id="IPR036909">
    <property type="entry name" value="Cyt_c-like_dom_sf"/>
</dbReference>
<sequence length="774" mass="87375">MQSRLKHLFWATAVGLLVTGAPCLANEAGEQLYAQQCVRCHGQQGAGTEDYPSPLAGDLSVDQLAEQIRLTMPADNPESLTRDEAQNIARYVHDSFYSAIARARLEPPAIELARLTVNQYRQVTADLVGSFLWQASIGDERGLSAEYYGDRNPKGRDKAALTRTDATIDFQFGTEVPVPEIEDPFRYSMRWKGVVLPTETGWHEFIVRTEHACRLWVNDNETAVIDRWVKSGDDDEYRAKVYLLGGRAYPLKLEFSRGTQGVSDEKLHEKYKKVSEASIQLMWAPPMGAVQVIPTRCLAPFEAPPAYACTTHFPPDDRSYGWERGTAVSQSWFDATTAAAIETATYVCDRLNRLAGTNDKDEQRHEKLQQFCHKFAERAFRRPLNEELRQRYVDQHFEQLDDEEMATRRALLMTLTSPRFLFREASGGDEPQNTAARLALSLWDSLPDEELRSAAAEDRLSSDDALRDQASRMLADPRARRKLRQFLFTWLQVDSVVDLHKNSERYPQFDAHTVADLRTSLDLLLDEVVWSDDSDYRRLFLTDEVFLNQRLAQFYGLGGEPPADFAKARLDDGERAGVITHPYVMSKFAHSDVTSPIHRGVFLVRGVMGHALKPPPEAIAPLSPDLHPDLTTRERVTLQTQPPACMTCHHLINPLGFTLERFDAVGRLRDTEQDKPIDDRGEYQPQQGPAVSLSGARELAEFLADSDEVSQAFTEQMFRYLVQQSLEAYGPAVAKRLHESFVESKYSIRQLAVEVAVVSSRVGRDDDLASQSSK</sequence>